<accession>A0A402BB57</accession>
<protein>
    <submittedName>
        <fullName evidence="1">Uncharacterized protein</fullName>
    </submittedName>
</protein>
<name>A0A402BB57_9CHLR</name>
<keyword evidence="2" id="KW-1185">Reference proteome</keyword>
<comment type="caution">
    <text evidence="1">The sequence shown here is derived from an EMBL/GenBank/DDBJ whole genome shotgun (WGS) entry which is preliminary data.</text>
</comment>
<organism evidence="1 2">
    <name type="scientific">Dictyobacter alpinus</name>
    <dbReference type="NCBI Taxonomy" id="2014873"/>
    <lineage>
        <taxon>Bacteria</taxon>
        <taxon>Bacillati</taxon>
        <taxon>Chloroflexota</taxon>
        <taxon>Ktedonobacteria</taxon>
        <taxon>Ktedonobacterales</taxon>
        <taxon>Dictyobacteraceae</taxon>
        <taxon>Dictyobacter</taxon>
    </lineage>
</organism>
<sequence>MGQSQPTMPWFDKQHSFFLHNLANVGEQGLLRITHANLSHVLIVEILIPSSQAQYMSVATKRDVIHPHRKIL</sequence>
<dbReference type="Proteomes" id="UP000287171">
    <property type="component" value="Unassembled WGS sequence"/>
</dbReference>
<reference evidence="2" key="1">
    <citation type="submission" date="2018-12" db="EMBL/GenBank/DDBJ databases">
        <title>Tengunoibacter tsumagoiensis gen. nov., sp. nov., Dictyobacter kobayashii sp. nov., D. alpinus sp. nov., and D. joshuensis sp. nov. and description of Dictyobacteraceae fam. nov. within the order Ktedonobacterales isolated from Tengu-no-mugimeshi.</title>
        <authorList>
            <person name="Wang C.M."/>
            <person name="Zheng Y."/>
            <person name="Sakai Y."/>
            <person name="Toyoda A."/>
            <person name="Minakuchi Y."/>
            <person name="Abe K."/>
            <person name="Yokota A."/>
            <person name="Yabe S."/>
        </authorList>
    </citation>
    <scope>NUCLEOTIDE SEQUENCE [LARGE SCALE GENOMIC DNA]</scope>
    <source>
        <strain evidence="2">Uno16</strain>
    </source>
</reference>
<evidence type="ECO:0000313" key="2">
    <source>
        <dbReference type="Proteomes" id="UP000287171"/>
    </source>
</evidence>
<evidence type="ECO:0000313" key="1">
    <source>
        <dbReference type="EMBL" id="GCE28574.1"/>
    </source>
</evidence>
<proteinExistence type="predicted"/>
<dbReference type="AlphaFoldDB" id="A0A402BB57"/>
<gene>
    <name evidence="1" type="ORF">KDA_40580</name>
</gene>
<dbReference type="EMBL" id="BIFT01000001">
    <property type="protein sequence ID" value="GCE28574.1"/>
    <property type="molecule type" value="Genomic_DNA"/>
</dbReference>